<dbReference type="PANTHER" id="PTHR43114">
    <property type="entry name" value="ADENINE DEAMINASE"/>
    <property type="match status" value="1"/>
</dbReference>
<protein>
    <submittedName>
        <fullName evidence="7">Adenosine deaminase</fullName>
    </submittedName>
</protein>
<organism evidence="7 8">
    <name type="scientific">Mesoplasma florum</name>
    <name type="common">Acholeplasma florum</name>
    <dbReference type="NCBI Taxonomy" id="2151"/>
    <lineage>
        <taxon>Bacteria</taxon>
        <taxon>Bacillati</taxon>
        <taxon>Mycoplasmatota</taxon>
        <taxon>Mollicutes</taxon>
        <taxon>Entomoplasmatales</taxon>
        <taxon>Entomoplasmataceae</taxon>
        <taxon>Mesoplasma</taxon>
    </lineage>
</organism>
<evidence type="ECO:0000256" key="5">
    <source>
        <dbReference type="ARBA" id="ARBA00022833"/>
    </source>
</evidence>
<gene>
    <name evidence="7" type="primary">add</name>
    <name evidence="7" type="ORF">CG003_01145</name>
</gene>
<dbReference type="GO" id="GO:0009168">
    <property type="term" value="P:purine ribonucleoside monophosphate biosynthetic process"/>
    <property type="evidence" value="ECO:0007669"/>
    <property type="project" value="InterPro"/>
</dbReference>
<comment type="similarity">
    <text evidence="2">Belongs to the metallo-dependent hydrolases superfamily. Adenosine and AMP deaminases family.</text>
</comment>
<evidence type="ECO:0000313" key="8">
    <source>
        <dbReference type="Proteomes" id="UP000239216"/>
    </source>
</evidence>
<dbReference type="InterPro" id="IPR006330">
    <property type="entry name" value="Ado/ade_deaminase"/>
</dbReference>
<dbReference type="GO" id="GO:0043103">
    <property type="term" value="P:hypoxanthine salvage"/>
    <property type="evidence" value="ECO:0007669"/>
    <property type="project" value="TreeGrafter"/>
</dbReference>
<dbReference type="GO" id="GO:0046872">
    <property type="term" value="F:metal ion binding"/>
    <property type="evidence" value="ECO:0007669"/>
    <property type="project" value="UniProtKB-KW"/>
</dbReference>
<dbReference type="AlphaFoldDB" id="A0A2R3P715"/>
<sequence length="334" mass="38816">MKNIENMPKIELHVHIEGTLEAKTVLAKIEEKQLNFDHMCLEKLSKPPLFTSLSDFLKDYYKNMAVLENQQDFFDLAWNHLKNAKKQNVIYTEIFFDPQPHIKRGIHLDDVIDGLYQALEKAEKELDLKAKLIMCFLKDESVDEALNILDMSKLAIQNKKIVGIGFDSNEIENWATIFKPVVNKARNLGLNVTTHAAENSFEQDPIEVINILNPDRIDHGLYIHKSLEALKLVKEKEIHLSLCPLPNFYSKAWLDPKTFPIQVFLDNDISFSINSDDPAYFGPTTLNDNYLLVDQNNKISEEKWKILLLRTLNSTFTNTREKEYLKEKIENYFK</sequence>
<dbReference type="InterPro" id="IPR001365">
    <property type="entry name" value="A_deaminase_dom"/>
</dbReference>
<dbReference type="InterPro" id="IPR032466">
    <property type="entry name" value="Metal_Hydrolase"/>
</dbReference>
<dbReference type="InterPro" id="IPR006650">
    <property type="entry name" value="A/AMP_deam_AS"/>
</dbReference>
<dbReference type="GO" id="GO:0000034">
    <property type="term" value="F:adenine deaminase activity"/>
    <property type="evidence" value="ECO:0007669"/>
    <property type="project" value="TreeGrafter"/>
</dbReference>
<dbReference type="PANTHER" id="PTHR43114:SF6">
    <property type="entry name" value="ADENINE DEAMINASE"/>
    <property type="match status" value="1"/>
</dbReference>
<evidence type="ECO:0000256" key="2">
    <source>
        <dbReference type="ARBA" id="ARBA00006676"/>
    </source>
</evidence>
<accession>A0A2R3P715</accession>
<comment type="cofactor">
    <cofactor evidence="1">
        <name>Zn(2+)</name>
        <dbReference type="ChEBI" id="CHEBI:29105"/>
    </cofactor>
</comment>
<dbReference type="Proteomes" id="UP000239216">
    <property type="component" value="Chromosome"/>
</dbReference>
<reference evidence="7 8" key="1">
    <citation type="submission" date="2017-07" db="EMBL/GenBank/DDBJ databases">
        <title>Comparative genomic analysis of Mesoplasma florum.</title>
        <authorList>
            <person name="Baby V."/>
            <person name="Lachance J.-C."/>
            <person name="Gagnon J."/>
            <person name="Lucier J.-F."/>
            <person name="Matteau D."/>
            <person name="Knight T.F."/>
            <person name="Rodrigue S."/>
        </authorList>
    </citation>
    <scope>NUCLEOTIDE SEQUENCE [LARGE SCALE GENOMIC DNA]</scope>
    <source>
        <strain evidence="7 8">CnuA-2</strain>
    </source>
</reference>
<name>A0A2R3P715_MESFO</name>
<dbReference type="EMBL" id="CP022513">
    <property type="protein sequence ID" value="AVN64273.1"/>
    <property type="molecule type" value="Genomic_DNA"/>
</dbReference>
<evidence type="ECO:0000256" key="3">
    <source>
        <dbReference type="ARBA" id="ARBA00022723"/>
    </source>
</evidence>
<dbReference type="Pfam" id="PF00962">
    <property type="entry name" value="A_deaminase"/>
    <property type="match status" value="1"/>
</dbReference>
<dbReference type="PROSITE" id="PS00485">
    <property type="entry name" value="A_DEAMINASE"/>
    <property type="match status" value="1"/>
</dbReference>
<evidence type="ECO:0000313" key="7">
    <source>
        <dbReference type="EMBL" id="AVN64273.1"/>
    </source>
</evidence>
<evidence type="ECO:0000256" key="1">
    <source>
        <dbReference type="ARBA" id="ARBA00001947"/>
    </source>
</evidence>
<evidence type="ECO:0000256" key="4">
    <source>
        <dbReference type="ARBA" id="ARBA00022801"/>
    </source>
</evidence>
<dbReference type="RefSeq" id="WP_036237552.1">
    <property type="nucleotide sequence ID" value="NZ_CP022513.1"/>
</dbReference>
<dbReference type="NCBIfam" id="TIGR01430">
    <property type="entry name" value="aden_deam"/>
    <property type="match status" value="1"/>
</dbReference>
<evidence type="ECO:0000259" key="6">
    <source>
        <dbReference type="Pfam" id="PF00962"/>
    </source>
</evidence>
<keyword evidence="3" id="KW-0479">Metal-binding</keyword>
<feature type="domain" description="Adenosine deaminase" evidence="6">
    <location>
        <begin position="8"/>
        <end position="331"/>
    </location>
</feature>
<dbReference type="GO" id="GO:0006146">
    <property type="term" value="P:adenine catabolic process"/>
    <property type="evidence" value="ECO:0007669"/>
    <property type="project" value="TreeGrafter"/>
</dbReference>
<keyword evidence="4" id="KW-0378">Hydrolase</keyword>
<dbReference type="Gene3D" id="3.20.20.140">
    <property type="entry name" value="Metal-dependent hydrolases"/>
    <property type="match status" value="1"/>
</dbReference>
<dbReference type="GO" id="GO:0005829">
    <property type="term" value="C:cytosol"/>
    <property type="evidence" value="ECO:0007669"/>
    <property type="project" value="TreeGrafter"/>
</dbReference>
<proteinExistence type="inferred from homology"/>
<dbReference type="SUPFAM" id="SSF51556">
    <property type="entry name" value="Metallo-dependent hydrolases"/>
    <property type="match status" value="1"/>
</dbReference>
<keyword evidence="5" id="KW-0862">Zinc</keyword>